<dbReference type="GO" id="GO:0003676">
    <property type="term" value="F:nucleic acid binding"/>
    <property type="evidence" value="ECO:0007669"/>
    <property type="project" value="InterPro"/>
</dbReference>
<dbReference type="Proteomes" id="UP000202763">
    <property type="component" value="Segment"/>
</dbReference>
<evidence type="ECO:0000313" key="1">
    <source>
        <dbReference type="EMBL" id="AKO61055.1"/>
    </source>
</evidence>
<dbReference type="RefSeq" id="YP_009225588.1">
    <property type="nucleotide sequence ID" value="NC_029094.1"/>
</dbReference>
<dbReference type="GeneID" id="26796649"/>
<dbReference type="Gene3D" id="3.30.420.10">
    <property type="entry name" value="Ribonuclease H-like superfamily/Ribonuclease H"/>
    <property type="match status" value="1"/>
</dbReference>
<dbReference type="EMBL" id="KR534323">
    <property type="protein sequence ID" value="AKO61055.1"/>
    <property type="molecule type" value="Genomic_DNA"/>
</dbReference>
<dbReference type="OrthoDB" id="9749at10239"/>
<organism evidence="1 2">
    <name type="scientific">Pseudoalteromonas phage H101</name>
    <dbReference type="NCBI Taxonomy" id="1654919"/>
    <lineage>
        <taxon>Viruses</taxon>
        <taxon>Duplodnaviria</taxon>
        <taxon>Heunggongvirae</taxon>
        <taxon>Uroviricota</taxon>
        <taxon>Caudoviricetes</taxon>
        <taxon>Shandongvirus</taxon>
        <taxon>Shandongvirus H101</taxon>
    </lineage>
</organism>
<name>A0A0H4J297_9CAUD</name>
<keyword evidence="2" id="KW-1185">Reference proteome</keyword>
<protein>
    <submittedName>
        <fullName evidence="1">Uncharacterized protein</fullName>
    </submittedName>
</protein>
<evidence type="ECO:0000313" key="2">
    <source>
        <dbReference type="Proteomes" id="UP000202763"/>
    </source>
</evidence>
<proteinExistence type="predicted"/>
<sequence>MKIFANDQSYSNFAIVVFEDGIPVDRLVLHTGANNDSNKGKLFGKYFDTVQDQLMYVKQGYKDFFLKHQPDKLVFEGLAFGAKGDRVFQLGGLFYHITTSLCEEGFLSSEDIITVTPTEVKAIARKDLPEGDQVARDKQGEVIYLKSKKAKLNPMKEKKWIKKALENTEHSWLLEGYTTSSKRVHTGAHDIPDAYYIGKAYIGKL</sequence>
<dbReference type="InterPro" id="IPR036397">
    <property type="entry name" value="RNaseH_sf"/>
</dbReference>
<reference evidence="1 2" key="1">
    <citation type="submission" date="2015-05" db="EMBL/GenBank/DDBJ databases">
        <authorList>
            <person name="Wang D.B."/>
            <person name="Wang M."/>
        </authorList>
    </citation>
    <scope>NUCLEOTIDE SEQUENCE [LARGE SCALE GENOMIC DNA]</scope>
</reference>
<accession>A0A0H4J297</accession>
<dbReference type="KEGG" id="vg:26796649"/>